<dbReference type="AlphaFoldDB" id="A0A7K6QEF9"/>
<evidence type="ECO:0000256" key="5">
    <source>
        <dbReference type="ARBA" id="ARBA00022517"/>
    </source>
</evidence>
<keyword evidence="12" id="KW-0238">DNA-binding</keyword>
<evidence type="ECO:0000259" key="22">
    <source>
        <dbReference type="Pfam" id="PF13297"/>
    </source>
</evidence>
<keyword evidence="5" id="KW-0690">Ribosome biogenesis</keyword>
<dbReference type="GO" id="GO:0006397">
    <property type="term" value="P:mRNA processing"/>
    <property type="evidence" value="ECO:0007669"/>
    <property type="project" value="UniProtKB-KW"/>
</dbReference>
<comment type="function">
    <text evidence="19">Plays a role in pre-mRNA splicing by facilitating excision of relatively short introns featuring weak 3'-splice sites (ss) and high GC content. May recruit CACTIN to the spliceosome.</text>
</comment>
<keyword evidence="9" id="KW-0498">Mitosis</keyword>
<keyword evidence="6" id="KW-0132">Cell division</keyword>
<sequence>NIPEESFYVKCNGQLANDEDELQSGVVYSLEPRLCGGKGGFGSMLRALGAQIEKTTNREACRDLSGRRLRDVNHEKAMAEWVKKQAEREAEKEQRRLERLQRRLAEPRHSFTDPEYERQYREMAERQEESLRIGLQVIASKAVASESGKSRKRLGEPGKNGPKSEKRKCPGLGLDEATGSGFEDDNKDESPCASDRSCPSGSSYNENAGNSDECSSSSVASAEDSPAASATEKPLEQPEGPGRDLQGEVCPEQAETPAEENSKMPKAPKEEAQGKNEVTQAQKEEEQEKVSAKAQETNQLQSTEVEPIDLLAFNSAEELEALGLEKLKMGLMALGLKCGGTLKERAARLFSVRGLSRDQIKPSLFAKPPKGKTA</sequence>
<dbReference type="GO" id="GO:0003677">
    <property type="term" value="F:DNA binding"/>
    <property type="evidence" value="ECO:0007669"/>
    <property type="project" value="UniProtKB-KW"/>
</dbReference>
<evidence type="ECO:0000256" key="4">
    <source>
        <dbReference type="ARBA" id="ARBA00022490"/>
    </source>
</evidence>
<feature type="compositionally biased region" description="Basic and acidic residues" evidence="21">
    <location>
        <begin position="233"/>
        <end position="246"/>
    </location>
</feature>
<comment type="caution">
    <text evidence="25">The sequence shown here is derived from an EMBL/GenBank/DDBJ whole genome shotgun (WGS) entry which is preliminary data.</text>
</comment>
<dbReference type="Pfam" id="PF22782">
    <property type="entry name" value="SDE2"/>
    <property type="match status" value="1"/>
</dbReference>
<evidence type="ECO:0000256" key="8">
    <source>
        <dbReference type="ARBA" id="ARBA00022705"/>
    </source>
</evidence>
<evidence type="ECO:0000313" key="26">
    <source>
        <dbReference type="Proteomes" id="UP000580879"/>
    </source>
</evidence>
<feature type="coiled-coil region" evidence="20">
    <location>
        <begin position="69"/>
        <end position="103"/>
    </location>
</feature>
<dbReference type="EMBL" id="VZRZ01001718">
    <property type="protein sequence ID" value="NWW72018.1"/>
    <property type="molecule type" value="Genomic_DNA"/>
</dbReference>
<feature type="domain" description="SDE2-like" evidence="24">
    <location>
        <begin position="36"/>
        <end position="131"/>
    </location>
</feature>
<evidence type="ECO:0000256" key="21">
    <source>
        <dbReference type="SAM" id="MobiDB-lite"/>
    </source>
</evidence>
<dbReference type="Pfam" id="PF22781">
    <property type="entry name" value="Sde2_N_Ubi_vert"/>
    <property type="match status" value="1"/>
</dbReference>
<comment type="subcellular location">
    <subcellularLocation>
        <location evidence="2">Cytoplasm</location>
    </subcellularLocation>
    <subcellularLocation>
        <location evidence="1">Nucleus</location>
    </subcellularLocation>
</comment>
<dbReference type="PANTHER" id="PTHR12786">
    <property type="entry name" value="SPLICING FACTOR SF3A-RELATED"/>
    <property type="match status" value="1"/>
</dbReference>
<evidence type="ECO:0000256" key="13">
    <source>
        <dbReference type="ARBA" id="ARBA00023187"/>
    </source>
</evidence>
<feature type="non-terminal residue" evidence="25">
    <location>
        <position position="374"/>
    </location>
</feature>
<evidence type="ECO:0000256" key="6">
    <source>
        <dbReference type="ARBA" id="ARBA00022618"/>
    </source>
</evidence>
<dbReference type="GO" id="GO:0005737">
    <property type="term" value="C:cytoplasm"/>
    <property type="evidence" value="ECO:0007669"/>
    <property type="project" value="UniProtKB-SubCell"/>
</dbReference>
<keyword evidence="14" id="KW-0539">Nucleus</keyword>
<dbReference type="PANTHER" id="PTHR12786:SF1">
    <property type="entry name" value="SPLICING REGULATOR SDE2"/>
    <property type="match status" value="1"/>
</dbReference>
<evidence type="ECO:0000256" key="15">
    <source>
        <dbReference type="ARBA" id="ARBA00023306"/>
    </source>
</evidence>
<evidence type="ECO:0000256" key="9">
    <source>
        <dbReference type="ARBA" id="ARBA00022776"/>
    </source>
</evidence>
<evidence type="ECO:0000256" key="12">
    <source>
        <dbReference type="ARBA" id="ARBA00023125"/>
    </source>
</evidence>
<dbReference type="OrthoDB" id="547031at2759"/>
<evidence type="ECO:0000313" key="25">
    <source>
        <dbReference type="EMBL" id="NWW72018.1"/>
    </source>
</evidence>
<evidence type="ECO:0000256" key="18">
    <source>
        <dbReference type="ARBA" id="ARBA00045767"/>
    </source>
</evidence>
<feature type="non-terminal residue" evidence="25">
    <location>
        <position position="1"/>
    </location>
</feature>
<comment type="function">
    <text evidence="17">Plays a role in ribosome biogenesis by enabling SNORD3- and SNORD118-dependent cleavage of the 47S rRNA precursor. Binds ncRNA (non-coding RNA) including the snoRNAs SNORD3 and SNORD118.</text>
</comment>
<evidence type="ECO:0000256" key="2">
    <source>
        <dbReference type="ARBA" id="ARBA00004496"/>
    </source>
</evidence>
<comment type="similarity">
    <text evidence="3">Belongs to the SDE2 family.</text>
</comment>
<evidence type="ECO:0000256" key="16">
    <source>
        <dbReference type="ARBA" id="ARBA00034556"/>
    </source>
</evidence>
<evidence type="ECO:0000259" key="23">
    <source>
        <dbReference type="Pfam" id="PF22781"/>
    </source>
</evidence>
<evidence type="ECO:0000256" key="7">
    <source>
        <dbReference type="ARBA" id="ARBA00022664"/>
    </source>
</evidence>
<evidence type="ECO:0000256" key="19">
    <source>
        <dbReference type="ARBA" id="ARBA00045882"/>
    </source>
</evidence>
<evidence type="ECO:0000259" key="24">
    <source>
        <dbReference type="Pfam" id="PF22782"/>
    </source>
</evidence>
<dbReference type="Pfam" id="PF13297">
    <property type="entry name" value="SDE2_2C"/>
    <property type="match status" value="1"/>
</dbReference>
<feature type="domain" description="Splicing regulator SDE2 ubiquitin" evidence="23">
    <location>
        <begin position="1"/>
        <end position="35"/>
    </location>
</feature>
<keyword evidence="4" id="KW-0963">Cytoplasm</keyword>
<keyword evidence="13" id="KW-0508">mRNA splicing</keyword>
<dbReference type="GO" id="GO:0005634">
    <property type="term" value="C:nucleus"/>
    <property type="evidence" value="ECO:0007669"/>
    <property type="project" value="UniProtKB-SubCell"/>
</dbReference>
<feature type="domain" description="SDE2/SF3A3 SAP" evidence="22">
    <location>
        <begin position="289"/>
        <end position="367"/>
    </location>
</feature>
<dbReference type="GO" id="GO:0006260">
    <property type="term" value="P:DNA replication"/>
    <property type="evidence" value="ECO:0007669"/>
    <property type="project" value="UniProtKB-KW"/>
</dbReference>
<organism evidence="25 26">
    <name type="scientific">Climacteris rufus</name>
    <name type="common">rufous treecreeper</name>
    <dbReference type="NCBI Taxonomy" id="47695"/>
    <lineage>
        <taxon>Eukaryota</taxon>
        <taxon>Metazoa</taxon>
        <taxon>Chordata</taxon>
        <taxon>Craniata</taxon>
        <taxon>Vertebrata</taxon>
        <taxon>Euteleostomi</taxon>
        <taxon>Archelosauria</taxon>
        <taxon>Archosauria</taxon>
        <taxon>Dinosauria</taxon>
        <taxon>Saurischia</taxon>
        <taxon>Theropoda</taxon>
        <taxon>Coelurosauria</taxon>
        <taxon>Aves</taxon>
        <taxon>Neognathae</taxon>
        <taxon>Neoaves</taxon>
        <taxon>Telluraves</taxon>
        <taxon>Australaves</taxon>
        <taxon>Passeriformes</taxon>
        <taxon>Climacteridae</taxon>
        <taxon>Climacteris</taxon>
    </lineage>
</organism>
<comment type="function">
    <text evidence="18">Inhibits translesion DNA synthesis by preventing monoubiquitination of PCNA, this is necessary to counteract damage due to ultraviolet light-induced replication stress. SDE2 is cleaved following PCNA binding, and its complete degradation is necessary to allow S-phase progression following DNA damage.</text>
</comment>
<keyword evidence="7" id="KW-0507">mRNA processing</keyword>
<dbReference type="Proteomes" id="UP000580879">
    <property type="component" value="Unassembled WGS sequence"/>
</dbReference>
<evidence type="ECO:0000256" key="17">
    <source>
        <dbReference type="ARBA" id="ARBA00045469"/>
    </source>
</evidence>
<dbReference type="InterPro" id="IPR053821">
    <property type="entry name" value="Sde2_Ubi"/>
</dbReference>
<protein>
    <recommendedName>
        <fullName evidence="16">Replication stress response regulator SDE2</fullName>
    </recommendedName>
</protein>
<feature type="compositionally biased region" description="Basic and acidic residues" evidence="21">
    <location>
        <begin position="260"/>
        <end position="274"/>
    </location>
</feature>
<keyword evidence="8" id="KW-0235">DNA replication</keyword>
<feature type="compositionally biased region" description="Basic and acidic residues" evidence="21">
    <location>
        <begin position="282"/>
        <end position="291"/>
    </location>
</feature>
<evidence type="ECO:0000256" key="1">
    <source>
        <dbReference type="ARBA" id="ARBA00004123"/>
    </source>
</evidence>
<proteinExistence type="inferred from homology"/>
<dbReference type="GO" id="GO:0051301">
    <property type="term" value="P:cell division"/>
    <property type="evidence" value="ECO:0007669"/>
    <property type="project" value="UniProtKB-KW"/>
</dbReference>
<evidence type="ECO:0000256" key="14">
    <source>
        <dbReference type="ARBA" id="ARBA00023242"/>
    </source>
</evidence>
<name>A0A7K6QEF9_9PASS</name>
<dbReference type="InterPro" id="IPR051421">
    <property type="entry name" value="RNA_Proc_DNA_Dmg_Regulator"/>
</dbReference>
<feature type="region of interest" description="Disordered" evidence="21">
    <location>
        <begin position="143"/>
        <end position="301"/>
    </location>
</feature>
<accession>A0A7K6QEF9</accession>
<evidence type="ECO:0000256" key="10">
    <source>
        <dbReference type="ARBA" id="ARBA00022884"/>
    </source>
</evidence>
<dbReference type="InterPro" id="IPR053822">
    <property type="entry name" value="SDE2-like_dom"/>
</dbReference>
<feature type="compositionally biased region" description="Low complexity" evidence="21">
    <location>
        <begin position="211"/>
        <end position="230"/>
    </location>
</feature>
<dbReference type="GO" id="GO:0042254">
    <property type="term" value="P:ribosome biogenesis"/>
    <property type="evidence" value="ECO:0007669"/>
    <property type="project" value="UniProtKB-KW"/>
</dbReference>
<reference evidence="25 26" key="1">
    <citation type="submission" date="2019-09" db="EMBL/GenBank/DDBJ databases">
        <title>Bird 10,000 Genomes (B10K) Project - Family phase.</title>
        <authorList>
            <person name="Zhang G."/>
        </authorList>
    </citation>
    <scope>NUCLEOTIDE SEQUENCE [LARGE SCALE GENOMIC DNA]</scope>
    <source>
        <strain evidence="25">B10K-DU-029-53</strain>
    </source>
</reference>
<dbReference type="InterPro" id="IPR025086">
    <property type="entry name" value="SDE2/SF3A3_SAP"/>
</dbReference>
<keyword evidence="11 20" id="KW-0175">Coiled coil</keyword>
<keyword evidence="26" id="KW-1185">Reference proteome</keyword>
<evidence type="ECO:0000256" key="3">
    <source>
        <dbReference type="ARBA" id="ARBA00008726"/>
    </source>
</evidence>
<dbReference type="GO" id="GO:0008380">
    <property type="term" value="P:RNA splicing"/>
    <property type="evidence" value="ECO:0007669"/>
    <property type="project" value="UniProtKB-KW"/>
</dbReference>
<keyword evidence="15" id="KW-0131">Cell cycle</keyword>
<evidence type="ECO:0000256" key="20">
    <source>
        <dbReference type="SAM" id="Coils"/>
    </source>
</evidence>
<keyword evidence="10" id="KW-0694">RNA-binding</keyword>
<gene>
    <name evidence="25" type="primary">Sde2</name>
    <name evidence="25" type="ORF">CLIRUF_R07373</name>
</gene>
<feature type="compositionally biased region" description="Polar residues" evidence="21">
    <location>
        <begin position="197"/>
        <end position="210"/>
    </location>
</feature>
<evidence type="ECO:0000256" key="11">
    <source>
        <dbReference type="ARBA" id="ARBA00023054"/>
    </source>
</evidence>
<dbReference type="GO" id="GO:0003723">
    <property type="term" value="F:RNA binding"/>
    <property type="evidence" value="ECO:0007669"/>
    <property type="project" value="UniProtKB-KW"/>
</dbReference>